<reference evidence="1 2" key="1">
    <citation type="submission" date="2020-08" db="EMBL/GenBank/DDBJ databases">
        <authorList>
            <person name="Hejnol A."/>
        </authorList>
    </citation>
    <scope>NUCLEOTIDE SEQUENCE [LARGE SCALE GENOMIC DNA]</scope>
</reference>
<sequence>MNLTEINIADNEDLHKCLEMISESLENCSHTIKILNFSNCMIDQENGVALAKLLYKCEYLEEINPSFSRELDHRYSGITSEIFKRLESSVLNLKAIQISFQHLDTAGKNQFIHLLAKCLYLRKLVVKADANQEIEIKCRTIEKVKAKEESYWNMKLSPWIFDTRKDIFLGNSRVILNHQQNLTRNDSLLETIQEFHKIQLSQINFLPVIDVGDVPICSSFDSF</sequence>
<dbReference type="Proteomes" id="UP000549394">
    <property type="component" value="Unassembled WGS sequence"/>
</dbReference>
<accession>A0A7I8WF14</accession>
<dbReference type="AlphaFoldDB" id="A0A7I8WF14"/>
<comment type="caution">
    <text evidence="1">The sequence shown here is derived from an EMBL/GenBank/DDBJ whole genome shotgun (WGS) entry which is preliminary data.</text>
</comment>
<gene>
    <name evidence="1" type="ORF">DGYR_LOCUS14023</name>
</gene>
<organism evidence="1 2">
    <name type="scientific">Dimorphilus gyrociliatus</name>
    <dbReference type="NCBI Taxonomy" id="2664684"/>
    <lineage>
        <taxon>Eukaryota</taxon>
        <taxon>Metazoa</taxon>
        <taxon>Spiralia</taxon>
        <taxon>Lophotrochozoa</taxon>
        <taxon>Annelida</taxon>
        <taxon>Polychaeta</taxon>
        <taxon>Polychaeta incertae sedis</taxon>
        <taxon>Dinophilidae</taxon>
        <taxon>Dimorphilus</taxon>
    </lineage>
</organism>
<keyword evidence="2" id="KW-1185">Reference proteome</keyword>
<evidence type="ECO:0000313" key="2">
    <source>
        <dbReference type="Proteomes" id="UP000549394"/>
    </source>
</evidence>
<dbReference type="Gene3D" id="3.80.10.10">
    <property type="entry name" value="Ribonuclease Inhibitor"/>
    <property type="match status" value="1"/>
</dbReference>
<dbReference type="OrthoDB" id="120976at2759"/>
<name>A0A7I8WF14_9ANNE</name>
<dbReference type="InterPro" id="IPR032675">
    <property type="entry name" value="LRR_dom_sf"/>
</dbReference>
<dbReference type="SUPFAM" id="SSF52047">
    <property type="entry name" value="RNI-like"/>
    <property type="match status" value="1"/>
</dbReference>
<protein>
    <submittedName>
        <fullName evidence="1">Uncharacterized protein</fullName>
    </submittedName>
</protein>
<proteinExistence type="predicted"/>
<evidence type="ECO:0000313" key="1">
    <source>
        <dbReference type="EMBL" id="CAD5126797.1"/>
    </source>
</evidence>
<dbReference type="EMBL" id="CAJFCJ010000084">
    <property type="protein sequence ID" value="CAD5126797.1"/>
    <property type="molecule type" value="Genomic_DNA"/>
</dbReference>